<comment type="caution">
    <text evidence="2">The sequence shown here is derived from an EMBL/GenBank/DDBJ whole genome shotgun (WGS) entry which is preliminary data.</text>
</comment>
<evidence type="ECO:0000256" key="1">
    <source>
        <dbReference type="SAM" id="Phobius"/>
    </source>
</evidence>
<keyword evidence="1" id="KW-1133">Transmembrane helix</keyword>
<keyword evidence="1" id="KW-0812">Transmembrane</keyword>
<gene>
    <name evidence="2" type="ORF">NG895_10750</name>
</gene>
<evidence type="ECO:0000313" key="3">
    <source>
        <dbReference type="Proteomes" id="UP001155241"/>
    </source>
</evidence>
<proteinExistence type="predicted"/>
<name>A0A9X2JIX3_9BACT</name>
<dbReference type="Proteomes" id="UP001155241">
    <property type="component" value="Unassembled WGS sequence"/>
</dbReference>
<protein>
    <submittedName>
        <fullName evidence="2">Uncharacterized protein</fullName>
    </submittedName>
</protein>
<evidence type="ECO:0000313" key="2">
    <source>
        <dbReference type="EMBL" id="MCO6044384.1"/>
    </source>
</evidence>
<feature type="transmembrane region" description="Helical" evidence="1">
    <location>
        <begin position="95"/>
        <end position="115"/>
    </location>
</feature>
<feature type="transmembrane region" description="Helical" evidence="1">
    <location>
        <begin position="142"/>
        <end position="164"/>
    </location>
</feature>
<keyword evidence="3" id="KW-1185">Reference proteome</keyword>
<accession>A0A9X2JIX3</accession>
<dbReference type="AlphaFoldDB" id="A0A9X2JIX3"/>
<feature type="transmembrane region" description="Helical" evidence="1">
    <location>
        <begin position="54"/>
        <end position="75"/>
    </location>
</feature>
<dbReference type="RefSeq" id="WP_252852486.1">
    <property type="nucleotide sequence ID" value="NZ_JAMXLR010000036.1"/>
</dbReference>
<dbReference type="EMBL" id="JAMXLR010000036">
    <property type="protein sequence ID" value="MCO6044384.1"/>
    <property type="molecule type" value="Genomic_DNA"/>
</dbReference>
<sequence length="183" mass="19430">MLQGIAIVVLSILAAVTYGVVHDQFTARICIEYFTIGHPPIFTVPVTSPTIVGLAWGVLATWWVGAGLGVPLAIVARAGKRPTRDVGSLVRPMAILMLTIGALAALAGVAGYFVARSGAVFLPEPMASRIPADKHVAFLTDWFIHMASYLFGAIGGLVLIVMTWRSRAKLAASEENSPSDFEP</sequence>
<organism evidence="2 3">
    <name type="scientific">Aeoliella straminimaris</name>
    <dbReference type="NCBI Taxonomy" id="2954799"/>
    <lineage>
        <taxon>Bacteria</taxon>
        <taxon>Pseudomonadati</taxon>
        <taxon>Planctomycetota</taxon>
        <taxon>Planctomycetia</taxon>
        <taxon>Pirellulales</taxon>
        <taxon>Lacipirellulaceae</taxon>
        <taxon>Aeoliella</taxon>
    </lineage>
</organism>
<reference evidence="2" key="1">
    <citation type="submission" date="2022-06" db="EMBL/GenBank/DDBJ databases">
        <title>Aeoliella straminimaris, a novel planctomycete from sediments.</title>
        <authorList>
            <person name="Vitorino I.R."/>
            <person name="Lage O.M."/>
        </authorList>
    </citation>
    <scope>NUCLEOTIDE SEQUENCE</scope>
    <source>
        <strain evidence="2">ICT_H6.2</strain>
    </source>
</reference>
<keyword evidence="1" id="KW-0472">Membrane</keyword>